<dbReference type="AlphaFoldDB" id="X0ZN24"/>
<organism evidence="1">
    <name type="scientific">marine sediment metagenome</name>
    <dbReference type="NCBI Taxonomy" id="412755"/>
    <lineage>
        <taxon>unclassified sequences</taxon>
        <taxon>metagenomes</taxon>
        <taxon>ecological metagenomes</taxon>
    </lineage>
</organism>
<reference evidence="1" key="1">
    <citation type="journal article" date="2014" name="Front. Microbiol.">
        <title>High frequency of phylogenetically diverse reductive dehalogenase-homologous genes in deep subseafloor sedimentary metagenomes.</title>
        <authorList>
            <person name="Kawai M."/>
            <person name="Futagami T."/>
            <person name="Toyoda A."/>
            <person name="Takaki Y."/>
            <person name="Nishi S."/>
            <person name="Hori S."/>
            <person name="Arai W."/>
            <person name="Tsubouchi T."/>
            <person name="Morono Y."/>
            <person name="Uchiyama I."/>
            <person name="Ito T."/>
            <person name="Fujiyama A."/>
            <person name="Inagaki F."/>
            <person name="Takami H."/>
        </authorList>
    </citation>
    <scope>NUCLEOTIDE SEQUENCE</scope>
    <source>
        <strain evidence="1">Expedition CK06-06</strain>
    </source>
</reference>
<name>X0ZN24_9ZZZZ</name>
<dbReference type="EMBL" id="BART01008266">
    <property type="protein sequence ID" value="GAG71160.1"/>
    <property type="molecule type" value="Genomic_DNA"/>
</dbReference>
<gene>
    <name evidence="1" type="ORF">S01H4_18638</name>
</gene>
<accession>X0ZN24</accession>
<protein>
    <submittedName>
        <fullName evidence="1">Uncharacterized protein</fullName>
    </submittedName>
</protein>
<sequence length="76" mass="9214">PQIEKRVGDKWSRVNMKDLQVGDTFRMWIYHKKHMKWVLHEDDGGNTEWETVSEPYIHNEYKVWTVNVKEEFGGLH</sequence>
<proteinExistence type="predicted"/>
<feature type="non-terminal residue" evidence="1">
    <location>
        <position position="1"/>
    </location>
</feature>
<comment type="caution">
    <text evidence="1">The sequence shown here is derived from an EMBL/GenBank/DDBJ whole genome shotgun (WGS) entry which is preliminary data.</text>
</comment>
<evidence type="ECO:0000313" key="1">
    <source>
        <dbReference type="EMBL" id="GAG71160.1"/>
    </source>
</evidence>